<evidence type="ECO:0000259" key="9">
    <source>
        <dbReference type="PROSITE" id="PS50835"/>
    </source>
</evidence>
<feature type="domain" description="Ig-like" evidence="9">
    <location>
        <begin position="81"/>
        <end position="173"/>
    </location>
</feature>
<reference evidence="11" key="2">
    <citation type="submission" date="2021-09" db="EMBL/GenBank/DDBJ databases">
        <authorList>
            <person name="Jia N."/>
            <person name="Wang J."/>
            <person name="Shi W."/>
            <person name="Du L."/>
            <person name="Sun Y."/>
            <person name="Zhan W."/>
            <person name="Jiang J."/>
            <person name="Wang Q."/>
            <person name="Zhang B."/>
            <person name="Ji P."/>
            <person name="Sakyi L.B."/>
            <person name="Cui X."/>
            <person name="Yuan T."/>
            <person name="Jiang B."/>
            <person name="Yang W."/>
            <person name="Lam T.T.-Y."/>
            <person name="Chang Q."/>
            <person name="Ding S."/>
            <person name="Wang X."/>
            <person name="Zhu J."/>
            <person name="Ruan X."/>
            <person name="Zhao L."/>
            <person name="Wei J."/>
            <person name="Que T."/>
            <person name="Du C."/>
            <person name="Cheng J."/>
            <person name="Dai P."/>
            <person name="Han X."/>
            <person name="Huang E."/>
            <person name="Gao Y."/>
            <person name="Liu J."/>
            <person name="Shao H."/>
            <person name="Ye R."/>
            <person name="Li L."/>
            <person name="Wei W."/>
            <person name="Wang X."/>
            <person name="Wang C."/>
            <person name="Huo Q."/>
            <person name="Li W."/>
            <person name="Guo W."/>
            <person name="Chen H."/>
            <person name="Chen S."/>
            <person name="Zhou L."/>
            <person name="Zhou L."/>
            <person name="Ni X."/>
            <person name="Tian J."/>
            <person name="Zhou Y."/>
            <person name="Sheng Y."/>
            <person name="Liu T."/>
            <person name="Pan Y."/>
            <person name="Xia L."/>
            <person name="Li J."/>
            <person name="Zhao F."/>
            <person name="Cao W."/>
        </authorList>
    </citation>
    <scope>NUCLEOTIDE SEQUENCE</scope>
    <source>
        <strain evidence="11">Rmic-2018</strain>
        <tissue evidence="11">Larvae</tissue>
    </source>
</reference>
<dbReference type="GO" id="GO:0005524">
    <property type="term" value="F:ATP binding"/>
    <property type="evidence" value="ECO:0007669"/>
    <property type="project" value="InterPro"/>
</dbReference>
<dbReference type="GO" id="GO:0060298">
    <property type="term" value="P:positive regulation of sarcomere organization"/>
    <property type="evidence" value="ECO:0007669"/>
    <property type="project" value="UniProtKB-ARBA"/>
</dbReference>
<dbReference type="Pfam" id="PF07679">
    <property type="entry name" value="I-set"/>
    <property type="match status" value="10"/>
</dbReference>
<feature type="domain" description="Ig-like" evidence="9">
    <location>
        <begin position="418"/>
        <end position="509"/>
    </location>
</feature>
<feature type="compositionally biased region" description="Basic and acidic residues" evidence="7">
    <location>
        <begin position="212"/>
        <end position="226"/>
    </location>
</feature>
<dbReference type="InterPro" id="IPR036116">
    <property type="entry name" value="FN3_sf"/>
</dbReference>
<feature type="region of interest" description="Disordered" evidence="7">
    <location>
        <begin position="197"/>
        <end position="242"/>
    </location>
</feature>
<feature type="domain" description="Protein kinase" evidence="8">
    <location>
        <begin position="1786"/>
        <end position="2026"/>
    </location>
</feature>
<feature type="domain" description="Ig-like" evidence="9">
    <location>
        <begin position="851"/>
        <end position="941"/>
    </location>
</feature>
<dbReference type="InterPro" id="IPR003599">
    <property type="entry name" value="Ig_sub"/>
</dbReference>
<dbReference type="SUPFAM" id="SSF49265">
    <property type="entry name" value="Fibronectin type III"/>
    <property type="match status" value="2"/>
</dbReference>
<evidence type="ECO:0000256" key="7">
    <source>
        <dbReference type="SAM" id="MobiDB-lite"/>
    </source>
</evidence>
<evidence type="ECO:0000256" key="5">
    <source>
        <dbReference type="ARBA" id="ARBA00023157"/>
    </source>
</evidence>
<keyword evidence="3" id="KW-0963">Cytoplasm</keyword>
<feature type="domain" description="Ig-like" evidence="9">
    <location>
        <begin position="517"/>
        <end position="608"/>
    </location>
</feature>
<dbReference type="FunFam" id="2.60.40.10:FF:001036">
    <property type="entry name" value="Muscle M-line assembly protein unc-89"/>
    <property type="match status" value="1"/>
</dbReference>
<keyword evidence="12" id="KW-1185">Reference proteome</keyword>
<dbReference type="Gene3D" id="3.30.200.20">
    <property type="entry name" value="Phosphorylase Kinase, domain 1"/>
    <property type="match status" value="2"/>
</dbReference>
<feature type="domain" description="Protein kinase" evidence="8">
    <location>
        <begin position="1065"/>
        <end position="1318"/>
    </location>
</feature>
<feature type="compositionally biased region" description="Basic and acidic residues" evidence="7">
    <location>
        <begin position="76"/>
        <end position="87"/>
    </location>
</feature>
<dbReference type="Gene3D" id="1.10.510.10">
    <property type="entry name" value="Transferase(Phosphotransferase) domain 1"/>
    <property type="match status" value="2"/>
</dbReference>
<feature type="region of interest" description="Disordered" evidence="7">
    <location>
        <begin position="357"/>
        <end position="381"/>
    </location>
</feature>
<dbReference type="GO" id="GO:0045989">
    <property type="term" value="P:positive regulation of striated muscle contraction"/>
    <property type="evidence" value="ECO:0007669"/>
    <property type="project" value="UniProtKB-ARBA"/>
</dbReference>
<evidence type="ECO:0000256" key="1">
    <source>
        <dbReference type="ARBA" id="ARBA00004161"/>
    </source>
</evidence>
<dbReference type="Pfam" id="PF00041">
    <property type="entry name" value="fn3"/>
    <property type="match status" value="2"/>
</dbReference>
<feature type="region of interest" description="Disordered" evidence="7">
    <location>
        <begin position="1376"/>
        <end position="1417"/>
    </location>
</feature>
<feature type="domain" description="Fibronectin type-III" evidence="10">
    <location>
        <begin position="1642"/>
        <end position="1735"/>
    </location>
</feature>
<reference evidence="11" key="1">
    <citation type="journal article" date="2020" name="Cell">
        <title>Large-Scale Comparative Analyses of Tick Genomes Elucidate Their Genetic Diversity and Vector Capacities.</title>
        <authorList>
            <consortium name="Tick Genome and Microbiome Consortium (TIGMIC)"/>
            <person name="Jia N."/>
            <person name="Wang J."/>
            <person name="Shi W."/>
            <person name="Du L."/>
            <person name="Sun Y."/>
            <person name="Zhan W."/>
            <person name="Jiang J.F."/>
            <person name="Wang Q."/>
            <person name="Zhang B."/>
            <person name="Ji P."/>
            <person name="Bell-Sakyi L."/>
            <person name="Cui X.M."/>
            <person name="Yuan T.T."/>
            <person name="Jiang B.G."/>
            <person name="Yang W.F."/>
            <person name="Lam T.T."/>
            <person name="Chang Q.C."/>
            <person name="Ding S.J."/>
            <person name="Wang X.J."/>
            <person name="Zhu J.G."/>
            <person name="Ruan X.D."/>
            <person name="Zhao L."/>
            <person name="Wei J.T."/>
            <person name="Ye R.Z."/>
            <person name="Que T.C."/>
            <person name="Du C.H."/>
            <person name="Zhou Y.H."/>
            <person name="Cheng J.X."/>
            <person name="Dai P.F."/>
            <person name="Guo W.B."/>
            <person name="Han X.H."/>
            <person name="Huang E.J."/>
            <person name="Li L.F."/>
            <person name="Wei W."/>
            <person name="Gao Y.C."/>
            <person name="Liu J.Z."/>
            <person name="Shao H.Z."/>
            <person name="Wang X."/>
            <person name="Wang C.C."/>
            <person name="Yang T.C."/>
            <person name="Huo Q.B."/>
            <person name="Li W."/>
            <person name="Chen H.Y."/>
            <person name="Chen S.E."/>
            <person name="Zhou L.G."/>
            <person name="Ni X.B."/>
            <person name="Tian J.H."/>
            <person name="Sheng Y."/>
            <person name="Liu T."/>
            <person name="Pan Y.S."/>
            <person name="Xia L.Y."/>
            <person name="Li J."/>
            <person name="Zhao F."/>
            <person name="Cao W.C."/>
        </authorList>
    </citation>
    <scope>NUCLEOTIDE SEQUENCE</scope>
    <source>
        <strain evidence="11">Rmic-2018</strain>
    </source>
</reference>
<feature type="domain" description="Ig-like" evidence="9">
    <location>
        <begin position="180"/>
        <end position="269"/>
    </location>
</feature>
<feature type="compositionally biased region" description="Basic and acidic residues" evidence="7">
    <location>
        <begin position="612"/>
        <end position="636"/>
    </location>
</feature>
<feature type="region of interest" description="Disordered" evidence="7">
    <location>
        <begin position="76"/>
        <end position="97"/>
    </location>
</feature>
<accession>A0A9J6DCQ9</accession>
<dbReference type="InterPro" id="IPR003598">
    <property type="entry name" value="Ig_sub2"/>
</dbReference>
<dbReference type="InterPro" id="IPR003961">
    <property type="entry name" value="FN3_dom"/>
</dbReference>
<dbReference type="CDD" id="cd00063">
    <property type="entry name" value="FN3"/>
    <property type="match status" value="2"/>
</dbReference>
<dbReference type="VEuPathDB" id="VectorBase:LOC119176278"/>
<protein>
    <submittedName>
        <fullName evidence="11">Uncharacterized protein</fullName>
    </submittedName>
</protein>
<dbReference type="PANTHER" id="PTHR47633">
    <property type="entry name" value="IMMUNOGLOBULIN"/>
    <property type="match status" value="1"/>
</dbReference>
<dbReference type="FunFam" id="2.60.40.10:FF:000345">
    <property type="entry name" value="Muscle M-line assembly protein unc-89"/>
    <property type="match status" value="4"/>
</dbReference>
<feature type="compositionally biased region" description="Basic and acidic residues" evidence="7">
    <location>
        <begin position="682"/>
        <end position="716"/>
    </location>
</feature>
<dbReference type="SMART" id="SM00408">
    <property type="entry name" value="IGc2"/>
    <property type="match status" value="8"/>
</dbReference>
<dbReference type="FunFam" id="2.60.40.10:FF:000940">
    <property type="entry name" value="Muscle M-line assembly protein unc-89"/>
    <property type="match status" value="1"/>
</dbReference>
<evidence type="ECO:0000256" key="3">
    <source>
        <dbReference type="ARBA" id="ARBA00022490"/>
    </source>
</evidence>
<dbReference type="PANTHER" id="PTHR47633:SF3">
    <property type="entry name" value="STRIATED MUSCLE PREFERENTIALLY EXPRESSED PROTEIN KINASE"/>
    <property type="match status" value="1"/>
</dbReference>
<feature type="domain" description="Fibronectin type-III" evidence="10">
    <location>
        <begin position="725"/>
        <end position="823"/>
    </location>
</feature>
<feature type="region of interest" description="Disordered" evidence="7">
    <location>
        <begin position="300"/>
        <end position="329"/>
    </location>
</feature>
<dbReference type="Gene3D" id="2.60.40.10">
    <property type="entry name" value="Immunoglobulins"/>
    <property type="match status" value="12"/>
</dbReference>
<dbReference type="PROSITE" id="PS50853">
    <property type="entry name" value="FN3"/>
    <property type="match status" value="2"/>
</dbReference>
<proteinExistence type="inferred from homology"/>
<dbReference type="GO" id="GO:0009653">
    <property type="term" value="P:anatomical structure morphogenesis"/>
    <property type="evidence" value="ECO:0007669"/>
    <property type="project" value="UniProtKB-ARBA"/>
</dbReference>
<dbReference type="Proteomes" id="UP000821866">
    <property type="component" value="Chromosome 8"/>
</dbReference>
<dbReference type="EMBL" id="JABSTU010000010">
    <property type="protein sequence ID" value="KAH8019940.1"/>
    <property type="molecule type" value="Genomic_DNA"/>
</dbReference>
<dbReference type="InterPro" id="IPR013098">
    <property type="entry name" value="Ig_I-set"/>
</dbReference>
<feature type="compositionally biased region" description="Basic and acidic residues" evidence="7">
    <location>
        <begin position="655"/>
        <end position="664"/>
    </location>
</feature>
<keyword evidence="4" id="KW-0677">Repeat</keyword>
<name>A0A9J6DCQ9_RHIMP</name>
<comment type="subcellular location">
    <subcellularLocation>
        <location evidence="1">Cytoplasm</location>
        <location evidence="1">Myofibril</location>
        <location evidence="1">Sarcomere</location>
        <location evidence="1">A band</location>
    </subcellularLocation>
</comment>
<dbReference type="InterPro" id="IPR013783">
    <property type="entry name" value="Ig-like_fold"/>
</dbReference>
<dbReference type="SMART" id="SM00060">
    <property type="entry name" value="FN3"/>
    <property type="match status" value="2"/>
</dbReference>
<evidence type="ECO:0000256" key="2">
    <source>
        <dbReference type="ARBA" id="ARBA00006692"/>
    </source>
</evidence>
<dbReference type="FunFam" id="2.60.40.10:FF:000107">
    <property type="entry name" value="Myosin, light chain kinase a"/>
    <property type="match status" value="1"/>
</dbReference>
<evidence type="ECO:0000259" key="8">
    <source>
        <dbReference type="PROSITE" id="PS50011"/>
    </source>
</evidence>
<sequence length="2026" mass="227910">MEEKPDGTLALLIDDVQPEDAGKYAVVAANDAGEAESEAKIKSELLRASQAIISPGAQRCNSVFYVTDAAEPDKYRKQRKPAFEKELQPTTLADGKPARLEAKLEPDSNPTSIKWLKDGEKLEPSSGVALSQEPDGTVLLSIDHATPADAGKYVCVAKNPEGKAESKSTVKVAELPKFEPKIVDELKPAVFTEGEPGKLEAKVSGDPMPDVKWIKDGKELPDDNRIRSTTSPGGDVALTIDPVKPEDAGKYDLVAANDEGECRTSAPVTVNHAPKFVKPLEPVEVVEGYPARLEATLAGQPTPDTEWQKDGKPLIPDGKKIKETKTPSGDVALDIPKATPEDAGVYTCKAKNPLGEQETKAPLTVAASDSGDKAEEKPTVSPLDDVEVMESEPFTLEAKITGNPTPEVEWFFGGKPIPRIADLETTFDGRKASPSEPLKLVAKVKGYPEPEITWRYNGKVIEPSMRYTMSKEGETCTLTIPWPESKDCGLYECLAKNPVGEDKCSARVTIREKGEPPSFVKRLENLRVPEGDTATFTARIAGSPMPEVKWFKDGEELEFNRRHKMELEPNGTLRLTIRDCKPEDLGEYRASIYNPYGSDTCMATLRVESPYDDGKRRPSTDKYPSRDIPEKSDQRRGRSPSPRQYPEVNGYRRSPPRDDRRREPYSGPYSHELPPLSPLPSRDFDRPDYDPKSRHPPHPKYDDLDRPYDRLKRPDLEPEPYYAGVPDPLNDKPYIRRMTDRDLTLGWKPSPPSRSRIPVSYTVEMAPLPDGNWSPYRSGVKDTQLDVRGLEPFKDYRFRVRVGNKHGLSDPSPYVTAHRSRLGGSPPVPKEFKPKDYEIPHPPLDKPGEAPVFVRHEEDVMYGIRGHPVSIEFWVYGNPQPDISWTFKGTKVEMGGRYNSMQDRNGQVTLFISRMTEDNVGPYTCTAVNEHGQATKTIYVELAEEPVFTKRLEPTTIMLRRGGELQCRVIGKPYPKIKWFKDWQPICNSSRVSIIWEAPDTCTLALNSSIAHDAGLYSCSASNIAGTASCSAMLSIEEDESEFDLRTYHQPKVIRPKSTHLEDYYNLGDELGRGTQGVTYHAVERSTGRSFGAKTMHGRGQFKDWMKYELDMMNQLCHPRLIRLWDAFETKNSMSLITDFCGGGPLLDNIISQDRVTEHQIANYIKQILEGLSYMHAQNIAHLGLTLGDALVARENSDDIKIGDFSLSTRLPRGKVVIQEYGHPEFVAPEIANKKPASLASDMWSVGVISYILLSGISPFLGQNDRETLKNVQNGKINFLHDGFAKVSDEARDFISKLLVFEPSERMDVRTALEHPWLKITERLDRGESLSNIDRLREYQRRWRSWYSNASCRNTYRRRPMESCFTHPSKMIYPPDEVYTPPMSPDREITRSKVKSAPIEGPGKGPNDRLDIGSESSYQSGPDTYLLQLRDVDFPLRIRQYLRVGASRSPSLAASLRDRHWGGFDINERGTRNVYPQVVVRERRKFVDVMDEEIDDEKKGLGTRTLPLRLQREVGSLGYAHHQLEHLKHEAWKDKTSREKSIGMAPFFREKIEDCVILENDEVVFKCLAVGNPAPQYTWFRNDSLLIESSRVQITQDADGRSELRLKPGKAYDVGLFKCAARNSHGVTLCHARLKIGERPARPEPPICKQCSSHQAYVQWYSPKYDGNSRIFAFCLEYRQAGGEWTKISDVITQEFWVITDLTPSTSYTFRVSAKNKYGWSEASLPSELCTTEADGTTQKIQLSREHKHQEEIFEGEHEQEASVPLDYSQETSPVQLESGGLSELYTFSSELAVGRFGAVVSGTSKKLGSSLALKVVLTNTDPETSAHREYEVLKSLRHERVICLKTASVHEDVVVLGLEKLCGMDVLTYLSMRHTYTEDMVVRIIKQVLDGLEYLHFRSICYIELQPDNVVLTDAHSCNIKLVDFGSANFVPRTGKILPLDTSACLEYLAPEVLKGNEVCHATDVWGVGVLTYILLSGYSPFLGIDEEDTKTNILYVRYHFDKLYKEASTEATRFLMQLFKRTPE</sequence>
<feature type="domain" description="Ig-like" evidence="9">
    <location>
        <begin position="946"/>
        <end position="1035"/>
    </location>
</feature>
<dbReference type="SMART" id="SM00409">
    <property type="entry name" value="IG"/>
    <property type="match status" value="8"/>
</dbReference>
<dbReference type="Pfam" id="PF00069">
    <property type="entry name" value="Pkinase"/>
    <property type="match status" value="2"/>
</dbReference>
<dbReference type="GO" id="GO:0030154">
    <property type="term" value="P:cell differentiation"/>
    <property type="evidence" value="ECO:0007669"/>
    <property type="project" value="UniProtKB-ARBA"/>
</dbReference>
<dbReference type="CDD" id="cd00096">
    <property type="entry name" value="Ig"/>
    <property type="match status" value="1"/>
</dbReference>
<dbReference type="GO" id="GO:0031672">
    <property type="term" value="C:A band"/>
    <property type="evidence" value="ECO:0007669"/>
    <property type="project" value="UniProtKB-SubCell"/>
</dbReference>
<dbReference type="SUPFAM" id="SSF56112">
    <property type="entry name" value="Protein kinase-like (PK-like)"/>
    <property type="match status" value="2"/>
</dbReference>
<dbReference type="SUPFAM" id="SSF48726">
    <property type="entry name" value="Immunoglobulin"/>
    <property type="match status" value="9"/>
</dbReference>
<comment type="similarity">
    <text evidence="2">Belongs to the protein kinase superfamily. CAMK Ser/Thr protein kinase family.</text>
</comment>
<gene>
    <name evidence="11" type="ORF">HPB51_023582</name>
</gene>
<feature type="compositionally biased region" description="Basic and acidic residues" evidence="7">
    <location>
        <begin position="306"/>
        <end position="325"/>
    </location>
</feature>
<evidence type="ECO:0000256" key="4">
    <source>
        <dbReference type="ARBA" id="ARBA00022737"/>
    </source>
</evidence>
<evidence type="ECO:0000259" key="10">
    <source>
        <dbReference type="PROSITE" id="PS50853"/>
    </source>
</evidence>
<dbReference type="InterPro" id="IPR036179">
    <property type="entry name" value="Ig-like_dom_sf"/>
</dbReference>
<feature type="domain" description="Ig-like" evidence="9">
    <location>
        <begin position="274"/>
        <end position="364"/>
    </location>
</feature>
<dbReference type="InterPro" id="IPR007110">
    <property type="entry name" value="Ig-like_dom"/>
</dbReference>
<dbReference type="GO" id="GO:0040017">
    <property type="term" value="P:positive regulation of locomotion"/>
    <property type="evidence" value="ECO:0007669"/>
    <property type="project" value="UniProtKB-ARBA"/>
</dbReference>
<dbReference type="FunFam" id="2.60.40.10:FF:000425">
    <property type="entry name" value="Myosin light chain kinase"/>
    <property type="match status" value="1"/>
</dbReference>
<evidence type="ECO:0000313" key="12">
    <source>
        <dbReference type="Proteomes" id="UP000821866"/>
    </source>
</evidence>
<feature type="region of interest" description="Disordered" evidence="7">
    <location>
        <begin position="608"/>
        <end position="734"/>
    </location>
</feature>
<keyword evidence="6" id="KW-0393">Immunoglobulin domain</keyword>
<comment type="caution">
    <text evidence="11">The sequence shown here is derived from an EMBL/GenBank/DDBJ whole genome shotgun (WGS) entry which is preliminary data.</text>
</comment>
<dbReference type="InterPro" id="IPR000719">
    <property type="entry name" value="Prot_kinase_dom"/>
</dbReference>
<feature type="domain" description="Ig-like" evidence="9">
    <location>
        <begin position="1546"/>
        <end position="1635"/>
    </location>
</feature>
<dbReference type="InterPro" id="IPR011009">
    <property type="entry name" value="Kinase-like_dom_sf"/>
</dbReference>
<evidence type="ECO:0000256" key="6">
    <source>
        <dbReference type="ARBA" id="ARBA00023319"/>
    </source>
</evidence>
<evidence type="ECO:0000313" key="11">
    <source>
        <dbReference type="EMBL" id="KAH8019940.1"/>
    </source>
</evidence>
<keyword evidence="5" id="KW-1015">Disulfide bond</keyword>
<dbReference type="PROSITE" id="PS50835">
    <property type="entry name" value="IG_LIKE"/>
    <property type="match status" value="8"/>
</dbReference>
<dbReference type="GO" id="GO:0004672">
    <property type="term" value="F:protein kinase activity"/>
    <property type="evidence" value="ECO:0007669"/>
    <property type="project" value="InterPro"/>
</dbReference>
<dbReference type="PROSITE" id="PS50011">
    <property type="entry name" value="PROTEIN_KINASE_DOM"/>
    <property type="match status" value="2"/>
</dbReference>
<organism evidence="11 12">
    <name type="scientific">Rhipicephalus microplus</name>
    <name type="common">Cattle tick</name>
    <name type="synonym">Boophilus microplus</name>
    <dbReference type="NCBI Taxonomy" id="6941"/>
    <lineage>
        <taxon>Eukaryota</taxon>
        <taxon>Metazoa</taxon>
        <taxon>Ecdysozoa</taxon>
        <taxon>Arthropoda</taxon>
        <taxon>Chelicerata</taxon>
        <taxon>Arachnida</taxon>
        <taxon>Acari</taxon>
        <taxon>Parasitiformes</taxon>
        <taxon>Ixodida</taxon>
        <taxon>Ixodoidea</taxon>
        <taxon>Ixodidae</taxon>
        <taxon>Rhipicephalinae</taxon>
        <taxon>Rhipicephalus</taxon>
        <taxon>Boophilus</taxon>
    </lineage>
</organism>
<feature type="region of interest" description="Disordered" evidence="7">
    <location>
        <begin position="809"/>
        <end position="835"/>
    </location>
</feature>